<reference evidence="2 3" key="1">
    <citation type="submission" date="2016-07" db="EMBL/GenBank/DDBJ databases">
        <title>Pervasive Adenine N6-methylation of Active Genes in Fungi.</title>
        <authorList>
            <consortium name="DOE Joint Genome Institute"/>
            <person name="Mondo S.J."/>
            <person name="Dannebaum R.O."/>
            <person name="Kuo R.C."/>
            <person name="Labutti K."/>
            <person name="Haridas S."/>
            <person name="Kuo A."/>
            <person name="Salamov A."/>
            <person name="Ahrendt S.R."/>
            <person name="Lipzen A."/>
            <person name="Sullivan W."/>
            <person name="Andreopoulos W.B."/>
            <person name="Clum A."/>
            <person name="Lindquist E."/>
            <person name="Daum C."/>
            <person name="Ramamoorthy G.K."/>
            <person name="Gryganskyi A."/>
            <person name="Culley D."/>
            <person name="Magnuson J.K."/>
            <person name="James T.Y."/>
            <person name="O'Malley M.A."/>
            <person name="Stajich J.E."/>
            <person name="Spatafora J.W."/>
            <person name="Visel A."/>
            <person name="Grigoriev I.V."/>
        </authorList>
    </citation>
    <scope>NUCLEOTIDE SEQUENCE [LARGE SCALE GENOMIC DNA]</scope>
    <source>
        <strain evidence="2 3">62-1032</strain>
    </source>
</reference>
<dbReference type="Proteomes" id="UP000193467">
    <property type="component" value="Unassembled WGS sequence"/>
</dbReference>
<sequence>MWETEEAREEGVGVVAVEAELEDPHFFEVVDQGFEVVLTQELAFLEDFEPVETRSDGQEESEVGGAGSEDERIDLAEPDILERTKRRIHHMSEREPVGAGATEGSFEGIEGGQIGRRRRVRGALEVYARHDEVRELRLALKESTEKVRRQLQLLLQKNLDELGQLLQRLIHGFPELSVLCRSSELVFWLKVQDKRLELGSRLQEFGDTLSSTGVAGLKLNDKVLKLSLERFGIVDHLCELARLTRVDDRLLVDICEAPPVCSDLSEHDTERLLLLWTRAAR</sequence>
<keyword evidence="3" id="KW-1185">Reference proteome</keyword>
<dbReference type="AlphaFoldDB" id="A0A1Y2FFI4"/>
<dbReference type="InParanoid" id="A0A1Y2FFI4"/>
<dbReference type="EMBL" id="MCGR01000021">
    <property type="protein sequence ID" value="ORY82367.1"/>
    <property type="molecule type" value="Genomic_DNA"/>
</dbReference>
<proteinExistence type="predicted"/>
<gene>
    <name evidence="2" type="ORF">BCR35DRAFT_303774</name>
</gene>
<comment type="caution">
    <text evidence="2">The sequence shown here is derived from an EMBL/GenBank/DDBJ whole genome shotgun (WGS) entry which is preliminary data.</text>
</comment>
<organism evidence="2 3">
    <name type="scientific">Leucosporidium creatinivorum</name>
    <dbReference type="NCBI Taxonomy" id="106004"/>
    <lineage>
        <taxon>Eukaryota</taxon>
        <taxon>Fungi</taxon>
        <taxon>Dikarya</taxon>
        <taxon>Basidiomycota</taxon>
        <taxon>Pucciniomycotina</taxon>
        <taxon>Microbotryomycetes</taxon>
        <taxon>Leucosporidiales</taxon>
        <taxon>Leucosporidium</taxon>
    </lineage>
</organism>
<name>A0A1Y2FFI4_9BASI</name>
<evidence type="ECO:0000256" key="1">
    <source>
        <dbReference type="SAM" id="MobiDB-lite"/>
    </source>
</evidence>
<evidence type="ECO:0000313" key="2">
    <source>
        <dbReference type="EMBL" id="ORY82367.1"/>
    </source>
</evidence>
<evidence type="ECO:0000313" key="3">
    <source>
        <dbReference type="Proteomes" id="UP000193467"/>
    </source>
</evidence>
<protein>
    <submittedName>
        <fullName evidence="2">Uncharacterized protein</fullName>
    </submittedName>
</protein>
<accession>A0A1Y2FFI4</accession>
<feature type="region of interest" description="Disordered" evidence="1">
    <location>
        <begin position="49"/>
        <end position="76"/>
    </location>
</feature>